<organism evidence="2">
    <name type="scientific">Rhizophora mucronata</name>
    <name type="common">Asiatic mangrove</name>
    <dbReference type="NCBI Taxonomy" id="61149"/>
    <lineage>
        <taxon>Eukaryota</taxon>
        <taxon>Viridiplantae</taxon>
        <taxon>Streptophyta</taxon>
        <taxon>Embryophyta</taxon>
        <taxon>Tracheophyta</taxon>
        <taxon>Spermatophyta</taxon>
        <taxon>Magnoliopsida</taxon>
        <taxon>eudicotyledons</taxon>
        <taxon>Gunneridae</taxon>
        <taxon>Pentapetalae</taxon>
        <taxon>rosids</taxon>
        <taxon>fabids</taxon>
        <taxon>Malpighiales</taxon>
        <taxon>Rhizophoraceae</taxon>
        <taxon>Rhizophora</taxon>
    </lineage>
</organism>
<protein>
    <submittedName>
        <fullName evidence="2">Uncharacterized protein</fullName>
    </submittedName>
</protein>
<sequence length="70" mass="8183">MICKPQGFEHCGWVLYHTYLPSNVHFHSSYQLCVHVIGVLITSLIWLTCMAVLNLFEKNVTMALFIYLFF</sequence>
<accession>A0A2P2PP06</accession>
<feature type="transmembrane region" description="Helical" evidence="1">
    <location>
        <begin position="29"/>
        <end position="56"/>
    </location>
</feature>
<dbReference type="AlphaFoldDB" id="A0A2P2PP06"/>
<keyword evidence="1" id="KW-0812">Transmembrane</keyword>
<keyword evidence="1" id="KW-0472">Membrane</keyword>
<name>A0A2P2PP06_RHIMU</name>
<evidence type="ECO:0000313" key="2">
    <source>
        <dbReference type="EMBL" id="MBX56473.1"/>
    </source>
</evidence>
<keyword evidence="1" id="KW-1133">Transmembrane helix</keyword>
<dbReference type="EMBL" id="GGEC01075989">
    <property type="protein sequence ID" value="MBX56473.1"/>
    <property type="molecule type" value="Transcribed_RNA"/>
</dbReference>
<proteinExistence type="predicted"/>
<evidence type="ECO:0000256" key="1">
    <source>
        <dbReference type="SAM" id="Phobius"/>
    </source>
</evidence>
<reference evidence="2" key="1">
    <citation type="submission" date="2018-02" db="EMBL/GenBank/DDBJ databases">
        <title>Rhizophora mucronata_Transcriptome.</title>
        <authorList>
            <person name="Meera S.P."/>
            <person name="Sreeshan A."/>
            <person name="Augustine A."/>
        </authorList>
    </citation>
    <scope>NUCLEOTIDE SEQUENCE</scope>
    <source>
        <tissue evidence="2">Leaf</tissue>
    </source>
</reference>